<organism evidence="1 2">
    <name type="scientific">Sphingobacterium nematocida</name>
    <dbReference type="NCBI Taxonomy" id="1513896"/>
    <lineage>
        <taxon>Bacteria</taxon>
        <taxon>Pseudomonadati</taxon>
        <taxon>Bacteroidota</taxon>
        <taxon>Sphingobacteriia</taxon>
        <taxon>Sphingobacteriales</taxon>
        <taxon>Sphingobacteriaceae</taxon>
        <taxon>Sphingobacterium</taxon>
    </lineage>
</organism>
<name>A0A1T5CQ03_9SPHI</name>
<dbReference type="OrthoDB" id="8418771at2"/>
<protein>
    <submittedName>
        <fullName evidence="1">Uncharacterized protein</fullName>
    </submittedName>
</protein>
<reference evidence="2" key="1">
    <citation type="submission" date="2017-02" db="EMBL/GenBank/DDBJ databases">
        <authorList>
            <person name="Varghese N."/>
            <person name="Submissions S."/>
        </authorList>
    </citation>
    <scope>NUCLEOTIDE SEQUENCE [LARGE SCALE GENOMIC DNA]</scope>
    <source>
        <strain evidence="2">DSM 24091</strain>
    </source>
</reference>
<dbReference type="EMBL" id="FUZF01000004">
    <property type="protein sequence ID" value="SKB61575.1"/>
    <property type="molecule type" value="Genomic_DNA"/>
</dbReference>
<keyword evidence="2" id="KW-1185">Reference proteome</keyword>
<sequence length="102" mass="11575">METIFNYESASVALKKLTDLGYTIDYNVLFEELFNAAEEYTIDYLYRYEGATDPSDESTVYGIRNIVTNDKGVFVVGDLSLVESKKREIILNLELRSKNGGN</sequence>
<dbReference type="STRING" id="1513896.SAMN05660841_01513"/>
<evidence type="ECO:0000313" key="1">
    <source>
        <dbReference type="EMBL" id="SKB61575.1"/>
    </source>
</evidence>
<dbReference type="RefSeq" id="WP_079642477.1">
    <property type="nucleotide sequence ID" value="NZ_FUZF01000004.1"/>
</dbReference>
<dbReference type="AlphaFoldDB" id="A0A1T5CQ03"/>
<proteinExistence type="predicted"/>
<accession>A0A1T5CQ03</accession>
<gene>
    <name evidence="1" type="ORF">SAMN05660841_01513</name>
</gene>
<dbReference type="Proteomes" id="UP000190150">
    <property type="component" value="Unassembled WGS sequence"/>
</dbReference>
<evidence type="ECO:0000313" key="2">
    <source>
        <dbReference type="Proteomes" id="UP000190150"/>
    </source>
</evidence>